<feature type="region of interest" description="Disordered" evidence="3">
    <location>
        <begin position="623"/>
        <end position="730"/>
    </location>
</feature>
<feature type="compositionally biased region" description="Basic residues" evidence="3">
    <location>
        <begin position="718"/>
        <end position="730"/>
    </location>
</feature>
<evidence type="ECO:0000313" key="6">
    <source>
        <dbReference type="Proteomes" id="UP000322225"/>
    </source>
</evidence>
<feature type="compositionally biased region" description="Acidic residues" evidence="3">
    <location>
        <begin position="458"/>
        <end position="490"/>
    </location>
</feature>
<dbReference type="Proteomes" id="UP000322225">
    <property type="component" value="Chromosome 8"/>
</dbReference>
<feature type="compositionally biased region" description="Basic and acidic residues" evidence="3">
    <location>
        <begin position="623"/>
        <end position="633"/>
    </location>
</feature>
<feature type="region of interest" description="Disordered" evidence="3">
    <location>
        <begin position="441"/>
        <end position="529"/>
    </location>
</feature>
<feature type="compositionally biased region" description="Acidic residues" evidence="3">
    <location>
        <begin position="162"/>
        <end position="172"/>
    </location>
</feature>
<dbReference type="PANTHER" id="PTHR14490:SF5">
    <property type="entry name" value="PROTEIN KRI1 HOMOLOG"/>
    <property type="match status" value="1"/>
</dbReference>
<feature type="compositionally biased region" description="Basic and acidic residues" evidence="3">
    <location>
        <begin position="642"/>
        <end position="658"/>
    </location>
</feature>
<accession>A0AAJ8MY73</accession>
<keyword evidence="2" id="KW-0175">Coiled coil</keyword>
<organism evidence="5 6">
    <name type="scientific">Kwoniella shandongensis</name>
    <dbReference type="NCBI Taxonomy" id="1734106"/>
    <lineage>
        <taxon>Eukaryota</taxon>
        <taxon>Fungi</taxon>
        <taxon>Dikarya</taxon>
        <taxon>Basidiomycota</taxon>
        <taxon>Agaricomycotina</taxon>
        <taxon>Tremellomycetes</taxon>
        <taxon>Tremellales</taxon>
        <taxon>Cryptococcaceae</taxon>
        <taxon>Kwoniella</taxon>
    </lineage>
</organism>
<dbReference type="EMBL" id="CP144058">
    <property type="protein sequence ID" value="WWD20380.1"/>
    <property type="molecule type" value="Genomic_DNA"/>
</dbReference>
<dbReference type="Pfam" id="PF05178">
    <property type="entry name" value="Kri1"/>
    <property type="match status" value="1"/>
</dbReference>
<feature type="region of interest" description="Disordered" evidence="3">
    <location>
        <begin position="158"/>
        <end position="191"/>
    </location>
</feature>
<feature type="region of interest" description="Disordered" evidence="3">
    <location>
        <begin position="124"/>
        <end position="145"/>
    </location>
</feature>
<evidence type="ECO:0000256" key="3">
    <source>
        <dbReference type="SAM" id="MobiDB-lite"/>
    </source>
</evidence>
<dbReference type="PANTHER" id="PTHR14490">
    <property type="entry name" value="ZINC FINGER, ZZ TYPE"/>
    <property type="match status" value="1"/>
</dbReference>
<feature type="compositionally biased region" description="Acidic residues" evidence="3">
    <location>
        <begin position="180"/>
        <end position="190"/>
    </location>
</feature>
<feature type="compositionally biased region" description="Basic residues" evidence="3">
    <location>
        <begin position="506"/>
        <end position="516"/>
    </location>
</feature>
<dbReference type="InterPro" id="IPR024626">
    <property type="entry name" value="Kri1-like_C"/>
</dbReference>
<dbReference type="RefSeq" id="XP_031858396.2">
    <property type="nucleotide sequence ID" value="XM_032007282.2"/>
</dbReference>
<dbReference type="GO" id="GO:0030686">
    <property type="term" value="C:90S preribosome"/>
    <property type="evidence" value="ECO:0007669"/>
    <property type="project" value="TreeGrafter"/>
</dbReference>
<dbReference type="KEGG" id="ksn:43591450"/>
<feature type="coiled-coil region" evidence="2">
    <location>
        <begin position="222"/>
        <end position="259"/>
    </location>
</feature>
<feature type="compositionally biased region" description="Polar residues" evidence="3">
    <location>
        <begin position="11"/>
        <end position="45"/>
    </location>
</feature>
<evidence type="ECO:0000256" key="2">
    <source>
        <dbReference type="SAM" id="Coils"/>
    </source>
</evidence>
<name>A0AAJ8MY73_9TREE</name>
<keyword evidence="6" id="KW-1185">Reference proteome</keyword>
<protein>
    <recommendedName>
        <fullName evidence="4">Kri1-like C-terminal domain-containing protein</fullName>
    </recommendedName>
</protein>
<gene>
    <name evidence="5" type="ORF">CI109_104856</name>
</gene>
<reference evidence="5" key="2">
    <citation type="submission" date="2024-01" db="EMBL/GenBank/DDBJ databases">
        <title>Comparative genomics of Cryptococcus and Kwoniella reveals pathogenesis evolution and contrasting modes of karyotype evolution via chromosome fusion or intercentromeric recombination.</title>
        <authorList>
            <person name="Coelho M.A."/>
            <person name="David-Palma M."/>
            <person name="Shea T."/>
            <person name="Bowers K."/>
            <person name="McGinley-Smith S."/>
            <person name="Mohammad A.W."/>
            <person name="Gnirke A."/>
            <person name="Yurkov A.M."/>
            <person name="Nowrousian M."/>
            <person name="Sun S."/>
            <person name="Cuomo C.A."/>
            <person name="Heitman J."/>
        </authorList>
    </citation>
    <scope>NUCLEOTIDE SEQUENCE</scope>
    <source>
        <strain evidence="5">CBS 12478</strain>
    </source>
</reference>
<dbReference type="InterPro" id="IPR018034">
    <property type="entry name" value="Kri1"/>
</dbReference>
<dbReference type="GeneID" id="43591450"/>
<reference evidence="5" key="1">
    <citation type="submission" date="2017-08" db="EMBL/GenBank/DDBJ databases">
        <authorList>
            <person name="Cuomo C."/>
            <person name="Billmyre B."/>
            <person name="Heitman J."/>
        </authorList>
    </citation>
    <scope>NUCLEOTIDE SEQUENCE</scope>
    <source>
        <strain evidence="5">CBS 12478</strain>
    </source>
</reference>
<evidence type="ECO:0000259" key="4">
    <source>
        <dbReference type="Pfam" id="PF12936"/>
    </source>
</evidence>
<comment type="similarity">
    <text evidence="1">Belongs to the KRI1 family.</text>
</comment>
<evidence type="ECO:0000256" key="1">
    <source>
        <dbReference type="ARBA" id="ARBA00007473"/>
    </source>
</evidence>
<sequence>MRERAVLTLPKASTSRPNAQRTRSAGSASGSDTGFDSESDYSSSDVTEDEDGQELTPALDAAILRTLSKIKSKDPKVYGSENILQEELKRAQEKAQEKGLKAGIVKKAAAKPYLLSDYHRSKLLSGNNADDEEEDQPEPLPYVQSQYILRQEAVSAFKSLVPEDDEEEDDEFGPVKRDKDDEEVDQDEEEYRQFLLEMGGGEEEVRKILGMGDAPVAKHLEVDSEDEEEQEEEKVLSKVEKEELAARKLEKKAKKAKADDDFLMNYILNRGWIDRTDDHVPTYDEVVGVEKEEVAEVAVAKPKASSSSHPWGALEAEDDFDEKAEQFETEYNFRFEEPGASTIAAHPRDIPSLVRRPDDARKSKRARRAERKAAEKAALEEDLKKKKGSKRREMEKRMTSLKQDLAAEGVEGEVDWDQLEKVLDGEWDEGEWEKVVGGMLSKVDEAEDEDGKPIWNDDLGDAEYDEFDDEENDGGNDMEVDQTYNEDDEGPINMDADFIDAEPSKKKQRKRNKHRAPTPDVQLPSEEADLTVADKAKKVKEAMEEYRALDHEDMIGDLPTKFKYTKAPPTSFGLSPVEILLATDEELNKVVGVKSIAPYKKGGIGMAGMGLGKRVRDLKDELRNRRWGEENKSWEQQGGESSNRERDNGYGDREQEKRSTKRKGRKERQRDAKANGKEGQSSEAGNGTQEQPQAEGKRKAEVVESAVDGAGDADGESKKKRRKKKKAVEA</sequence>
<dbReference type="GO" id="GO:0000447">
    <property type="term" value="P:endonucleolytic cleavage in ITS1 to separate SSU-rRNA from 5.8S rRNA and LSU-rRNA from tricistronic rRNA transcript (SSU-rRNA, 5.8S rRNA, LSU-rRNA)"/>
    <property type="evidence" value="ECO:0007669"/>
    <property type="project" value="TreeGrafter"/>
</dbReference>
<feature type="region of interest" description="Disordered" evidence="3">
    <location>
        <begin position="335"/>
        <end position="406"/>
    </location>
</feature>
<feature type="region of interest" description="Disordered" evidence="3">
    <location>
        <begin position="1"/>
        <end position="57"/>
    </location>
</feature>
<dbReference type="GO" id="GO:0005730">
    <property type="term" value="C:nucleolus"/>
    <property type="evidence" value="ECO:0007669"/>
    <property type="project" value="TreeGrafter"/>
</dbReference>
<feature type="compositionally biased region" description="Polar residues" evidence="3">
    <location>
        <begin position="678"/>
        <end position="692"/>
    </location>
</feature>
<proteinExistence type="inferred from homology"/>
<dbReference type="AlphaFoldDB" id="A0AAJ8MY73"/>
<evidence type="ECO:0000313" key="5">
    <source>
        <dbReference type="EMBL" id="WWD20380.1"/>
    </source>
</evidence>
<feature type="compositionally biased region" description="Basic and acidic residues" evidence="3">
    <location>
        <begin position="371"/>
        <end position="384"/>
    </location>
</feature>
<dbReference type="Pfam" id="PF12936">
    <property type="entry name" value="Kri1_C"/>
    <property type="match status" value="1"/>
</dbReference>
<feature type="domain" description="Kri1-like C-terminal" evidence="4">
    <location>
        <begin position="537"/>
        <end position="603"/>
    </location>
</feature>